<accession>A0AAP8PST0</accession>
<reference evidence="1 3" key="3">
    <citation type="submission" date="2024-07" db="EMBL/GenBank/DDBJ databases">
        <authorList>
            <person name="Raymann K."/>
        </authorList>
    </citation>
    <scope>NUCLEOTIDE SEQUENCE [LARGE SCALE GENOMIC DNA]</scope>
    <source>
        <strain evidence="1 3">KZ19</strain>
    </source>
</reference>
<dbReference type="GeneID" id="64307054"/>
<dbReference type="AlphaFoldDB" id="A0AAP8PST0"/>
<dbReference type="EMBL" id="PQGI02000001">
    <property type="protein sequence ID" value="MEX3185867.1"/>
    <property type="molecule type" value="Genomic_DNA"/>
</dbReference>
<evidence type="ECO:0000313" key="3">
    <source>
        <dbReference type="Proteomes" id="UP000237365"/>
    </source>
</evidence>
<reference evidence="2" key="1">
    <citation type="submission" date="2018-01" db="EMBL/GenBank/DDBJ databases">
        <title>The opportunistic pathogen Serratia marcescens is an overlooked threat to honeybees.</title>
        <authorList>
            <person name="Raymann K."/>
            <person name="Shaffer Z."/>
            <person name="Coon K."/>
            <person name="Salisbury S."/>
            <person name="Moran N.A."/>
        </authorList>
    </citation>
    <scope>NUCLEOTIDE SEQUENCE [LARGE SCALE GENOMIC DNA]</scope>
    <source>
        <strain evidence="2">KZ19</strain>
    </source>
</reference>
<dbReference type="EMBL" id="PQGI01000013">
    <property type="protein sequence ID" value="POP15333.1"/>
    <property type="molecule type" value="Genomic_DNA"/>
</dbReference>
<dbReference type="RefSeq" id="WP_033644039.1">
    <property type="nucleotide sequence ID" value="NZ_CAMIRL010000007.1"/>
</dbReference>
<comment type="caution">
    <text evidence="2">The sequence shown here is derived from an EMBL/GenBank/DDBJ whole genome shotgun (WGS) entry which is preliminary data.</text>
</comment>
<organism evidence="2">
    <name type="scientific">Serratia marcescens</name>
    <dbReference type="NCBI Taxonomy" id="615"/>
    <lineage>
        <taxon>Bacteria</taxon>
        <taxon>Pseudomonadati</taxon>
        <taxon>Pseudomonadota</taxon>
        <taxon>Gammaproteobacteria</taxon>
        <taxon>Enterobacterales</taxon>
        <taxon>Yersiniaceae</taxon>
        <taxon>Serratia</taxon>
    </lineage>
</organism>
<evidence type="ECO:0000313" key="1">
    <source>
        <dbReference type="EMBL" id="MEX3185867.1"/>
    </source>
</evidence>
<protein>
    <submittedName>
        <fullName evidence="2">Uncharacterized protein</fullName>
    </submittedName>
</protein>
<name>A0AAP8PST0_SERMA</name>
<dbReference type="Proteomes" id="UP000237365">
    <property type="component" value="Unassembled WGS sequence"/>
</dbReference>
<proteinExistence type="predicted"/>
<gene>
    <name evidence="1" type="ORF">C3R40_004455</name>
    <name evidence="2" type="ORF">C3R40_17560</name>
</gene>
<evidence type="ECO:0000313" key="2">
    <source>
        <dbReference type="EMBL" id="POP15333.1"/>
    </source>
</evidence>
<sequence>MDGFVLMAIKRIAVETAFFCEGPYDSDNGFERLMACKTRSDLNNSAFGDVFLHSFLRGKSVEEIKSVVLNSAIQLIVAIKKVSAEIAEQILLQTPLPPEAISVARPANTCTV</sequence>
<reference evidence="1 3" key="2">
    <citation type="submission" date="2024-07" db="EMBL/GenBank/DDBJ databases">
        <title>Making a pathogen? Evaluating the impact of protist predation on the evolution of virulence in Serratia marcescens.</title>
        <authorList>
            <person name="Hopkins H."/>
            <person name="Lopezguerra C."/>
            <person name="Lau M.-J."/>
        </authorList>
    </citation>
    <scope>NUCLEOTIDE SEQUENCE [LARGE SCALE GENOMIC DNA]</scope>
    <source>
        <strain evidence="1 3">KZ19</strain>
    </source>
</reference>